<dbReference type="FunFam" id="3.30.700.10:FF:000002">
    <property type="entry name" value="Type 4 fimbrial biogenesis protein PilE"/>
    <property type="match status" value="1"/>
</dbReference>
<dbReference type="PROSITE" id="PS00409">
    <property type="entry name" value="PROKAR_NTER_METHYL"/>
    <property type="match status" value="1"/>
</dbReference>
<organism evidence="7 8">
    <name type="scientific">Pseudomonas citronellolis</name>
    <dbReference type="NCBI Taxonomy" id="53408"/>
    <lineage>
        <taxon>Bacteria</taxon>
        <taxon>Pseudomonadati</taxon>
        <taxon>Pseudomonadota</taxon>
        <taxon>Gammaproteobacteria</taxon>
        <taxon>Pseudomonadales</taxon>
        <taxon>Pseudomonadaceae</taxon>
        <taxon>Pseudomonas</taxon>
    </lineage>
</organism>
<keyword evidence="5 6" id="KW-0472">Membrane</keyword>
<evidence type="ECO:0000256" key="3">
    <source>
        <dbReference type="ARBA" id="ARBA00022692"/>
    </source>
</evidence>
<dbReference type="GO" id="GO:0043683">
    <property type="term" value="P:type IV pilus assembly"/>
    <property type="evidence" value="ECO:0007669"/>
    <property type="project" value="InterPro"/>
</dbReference>
<keyword evidence="4 6" id="KW-1133">Transmembrane helix</keyword>
<evidence type="ECO:0000313" key="8">
    <source>
        <dbReference type="Proteomes" id="UP000077748"/>
    </source>
</evidence>
<protein>
    <submittedName>
        <fullName evidence="7">Pilus assembly protein PilE</fullName>
    </submittedName>
</protein>
<dbReference type="PANTHER" id="PTHR30093">
    <property type="entry name" value="GENERAL SECRETION PATHWAY PROTEIN G"/>
    <property type="match status" value="1"/>
</dbReference>
<feature type="transmembrane region" description="Helical" evidence="6">
    <location>
        <begin position="12"/>
        <end position="33"/>
    </location>
</feature>
<dbReference type="GO" id="GO:0015627">
    <property type="term" value="C:type II protein secretion system complex"/>
    <property type="evidence" value="ECO:0007669"/>
    <property type="project" value="InterPro"/>
</dbReference>
<keyword evidence="2" id="KW-0488">Methylation</keyword>
<evidence type="ECO:0000256" key="5">
    <source>
        <dbReference type="ARBA" id="ARBA00023136"/>
    </source>
</evidence>
<dbReference type="GO" id="GO:0016020">
    <property type="term" value="C:membrane"/>
    <property type="evidence" value="ECO:0007669"/>
    <property type="project" value="UniProtKB-SubCell"/>
</dbReference>
<dbReference type="RefSeq" id="WP_064583595.1">
    <property type="nucleotide sequence ID" value="NZ_CP015878.1"/>
</dbReference>
<dbReference type="InterPro" id="IPR002416">
    <property type="entry name" value="T2SS_protein-GspH"/>
</dbReference>
<dbReference type="Gene3D" id="3.30.700.10">
    <property type="entry name" value="Glycoprotein, Type 4 Pilin"/>
    <property type="match status" value="1"/>
</dbReference>
<dbReference type="GO" id="GO:0015628">
    <property type="term" value="P:protein secretion by the type II secretion system"/>
    <property type="evidence" value="ECO:0007669"/>
    <property type="project" value="InterPro"/>
</dbReference>
<dbReference type="Pfam" id="PF07963">
    <property type="entry name" value="N_methyl"/>
    <property type="match status" value="1"/>
</dbReference>
<dbReference type="PANTHER" id="PTHR30093:SF47">
    <property type="entry name" value="TYPE IV PILUS NON-CORE MINOR PILIN PILE"/>
    <property type="match status" value="1"/>
</dbReference>
<dbReference type="AlphaFoldDB" id="A0A1A9KEM4"/>
<dbReference type="InterPro" id="IPR012902">
    <property type="entry name" value="N_methyl_site"/>
</dbReference>
<reference evidence="7 8" key="1">
    <citation type="submission" date="2016-05" db="EMBL/GenBank/DDBJ databases">
        <title>Genome Sequence of Pseudomonas citronellolis Strain SJTE-3, an Estrogens and Persistent Organic Pollutants degradation strain.</title>
        <authorList>
            <person name="Liang R."/>
        </authorList>
    </citation>
    <scope>NUCLEOTIDE SEQUENCE [LARGE SCALE GENOMIC DNA]</scope>
    <source>
        <strain evidence="7 8">SJTE-3</strain>
    </source>
</reference>
<dbReference type="NCBIfam" id="TIGR02532">
    <property type="entry name" value="IV_pilin_GFxxxE"/>
    <property type="match status" value="1"/>
</dbReference>
<evidence type="ECO:0000256" key="2">
    <source>
        <dbReference type="ARBA" id="ARBA00022481"/>
    </source>
</evidence>
<accession>A0A1A9KEM4</accession>
<name>A0A1A9KEM4_9PSED</name>
<dbReference type="EMBL" id="CP015878">
    <property type="protein sequence ID" value="ANI15975.1"/>
    <property type="molecule type" value="Genomic_DNA"/>
</dbReference>
<keyword evidence="3 6" id="KW-0812">Transmembrane</keyword>
<dbReference type="InterPro" id="IPR045584">
    <property type="entry name" value="Pilin-like"/>
</dbReference>
<dbReference type="InterPro" id="IPR031982">
    <property type="entry name" value="PilE-like"/>
</dbReference>
<proteinExistence type="predicted"/>
<dbReference type="Proteomes" id="UP000077748">
    <property type="component" value="Chromosome"/>
</dbReference>
<evidence type="ECO:0000313" key="7">
    <source>
        <dbReference type="EMBL" id="ANI15975.1"/>
    </source>
</evidence>
<dbReference type="PRINTS" id="PR00885">
    <property type="entry name" value="BCTERIALGSPH"/>
</dbReference>
<dbReference type="Pfam" id="PF16732">
    <property type="entry name" value="ComP_DUS"/>
    <property type="match status" value="1"/>
</dbReference>
<sequence>MKPAQRSRGFTLIEMMIVVVILAILAAIALPSYQKYVLRSHRAEGQALLSEAAARQERYFAQNNSYASSAAALNMTSYVAGLQYYGLAISNVSASTYTLTATATGSQVRDSECLTLTLDQAGTRGATGTGTGTASSCWQ</sequence>
<evidence type="ECO:0000256" key="4">
    <source>
        <dbReference type="ARBA" id="ARBA00022989"/>
    </source>
</evidence>
<dbReference type="SUPFAM" id="SSF54523">
    <property type="entry name" value="Pili subunits"/>
    <property type="match status" value="1"/>
</dbReference>
<evidence type="ECO:0000256" key="6">
    <source>
        <dbReference type="SAM" id="Phobius"/>
    </source>
</evidence>
<evidence type="ECO:0000256" key="1">
    <source>
        <dbReference type="ARBA" id="ARBA00004167"/>
    </source>
</evidence>
<gene>
    <name evidence="7" type="ORF">A9C11_19240</name>
</gene>
<comment type="subcellular location">
    <subcellularLocation>
        <location evidence="1">Membrane</location>
        <topology evidence="1">Single-pass membrane protein</topology>
    </subcellularLocation>
</comment>